<dbReference type="Proteomes" id="UP001152658">
    <property type="component" value="Unassembled WGS sequence"/>
</dbReference>
<dbReference type="InterPro" id="IPR000055">
    <property type="entry name" value="Restrct_endonuc_typeI_TRD"/>
</dbReference>
<dbReference type="Gene3D" id="1.10.287.1120">
    <property type="entry name" value="Bipartite methylase S protein"/>
    <property type="match status" value="1"/>
</dbReference>
<evidence type="ECO:0000256" key="4">
    <source>
        <dbReference type="SAM" id="Coils"/>
    </source>
</evidence>
<evidence type="ECO:0000313" key="7">
    <source>
        <dbReference type="Proteomes" id="UP001152658"/>
    </source>
</evidence>
<feature type="domain" description="Type I restriction modification DNA specificity" evidence="5">
    <location>
        <begin position="275"/>
        <end position="387"/>
    </location>
</feature>
<comment type="caution">
    <text evidence="6">The sequence shown here is derived from an EMBL/GenBank/DDBJ whole genome shotgun (WGS) entry which is preliminary data.</text>
</comment>
<dbReference type="SUPFAM" id="SSF116734">
    <property type="entry name" value="DNA methylase specificity domain"/>
    <property type="match status" value="2"/>
</dbReference>
<dbReference type="EMBL" id="CALYLK010000086">
    <property type="protein sequence ID" value="CAH8207087.1"/>
    <property type="molecule type" value="Genomic_DNA"/>
</dbReference>
<keyword evidence="2" id="KW-0680">Restriction system</keyword>
<protein>
    <submittedName>
        <fullName evidence="6">Type I restriction-modification system, specificity subunit S</fullName>
    </submittedName>
</protein>
<dbReference type="PANTHER" id="PTHR30408:SF12">
    <property type="entry name" value="TYPE I RESTRICTION ENZYME MJAVIII SPECIFICITY SUBUNIT"/>
    <property type="match status" value="1"/>
</dbReference>
<evidence type="ECO:0000256" key="3">
    <source>
        <dbReference type="ARBA" id="ARBA00023125"/>
    </source>
</evidence>
<feature type="coiled-coil region" evidence="4">
    <location>
        <begin position="373"/>
        <end position="400"/>
    </location>
</feature>
<dbReference type="PANTHER" id="PTHR30408">
    <property type="entry name" value="TYPE-1 RESTRICTION ENZYME ECOKI SPECIFICITY PROTEIN"/>
    <property type="match status" value="1"/>
</dbReference>
<accession>A0ABM9FM21</accession>
<dbReference type="Gene3D" id="3.90.220.20">
    <property type="entry name" value="DNA methylase specificity domains"/>
    <property type="match status" value="2"/>
</dbReference>
<evidence type="ECO:0000313" key="6">
    <source>
        <dbReference type="EMBL" id="CAH8207087.1"/>
    </source>
</evidence>
<feature type="domain" description="Type I restriction modification DNA specificity" evidence="5">
    <location>
        <begin position="20"/>
        <end position="184"/>
    </location>
</feature>
<evidence type="ECO:0000256" key="1">
    <source>
        <dbReference type="ARBA" id="ARBA00010923"/>
    </source>
</evidence>
<reference evidence="6" key="1">
    <citation type="submission" date="2022-06" db="EMBL/GenBank/DDBJ databases">
        <authorList>
            <person name="Goudenege D."/>
            <person name="Le Roux F."/>
        </authorList>
    </citation>
    <scope>NUCLEOTIDE SEQUENCE</scope>
    <source>
        <strain evidence="6">12-063</strain>
    </source>
</reference>
<organism evidence="6 7">
    <name type="scientific">Vibrio aestuarianus</name>
    <dbReference type="NCBI Taxonomy" id="28171"/>
    <lineage>
        <taxon>Bacteria</taxon>
        <taxon>Pseudomonadati</taxon>
        <taxon>Pseudomonadota</taxon>
        <taxon>Gammaproteobacteria</taxon>
        <taxon>Vibrionales</taxon>
        <taxon>Vibrionaceae</taxon>
        <taxon>Vibrio</taxon>
    </lineage>
</organism>
<keyword evidence="4" id="KW-0175">Coiled coil</keyword>
<keyword evidence="3" id="KW-0238">DNA-binding</keyword>
<name>A0ABM9FM21_9VIBR</name>
<evidence type="ECO:0000256" key="2">
    <source>
        <dbReference type="ARBA" id="ARBA00022747"/>
    </source>
</evidence>
<comment type="similarity">
    <text evidence="1">Belongs to the type-I restriction system S methylase family.</text>
</comment>
<proteinExistence type="inferred from homology"/>
<dbReference type="Pfam" id="PF01420">
    <property type="entry name" value="Methylase_S"/>
    <property type="match status" value="2"/>
</dbReference>
<dbReference type="InterPro" id="IPR044946">
    <property type="entry name" value="Restrct_endonuc_typeI_TRD_sf"/>
</dbReference>
<dbReference type="InterPro" id="IPR052021">
    <property type="entry name" value="Type-I_RS_S_subunit"/>
</dbReference>
<sequence>MVPNQISKLDLIQARIDVIPSDWKLCKVAEALNIRNNLRKPISQEVRETIKGDYPYYGPTRVQGYISEYEQDGTYALIGEDGDHFLKYATMPQTQYISGKCTVNNHAHILESSEICDAQWFFNYFKHRDITNFLSRQGAGRFKLNKATLEKLPMLVPPLPEQCKIAKILSTWDKAIATTEKLIEASKQQKKSLMQQLLTGKKRLVNPETGKAFEGEWERHSMSDLVFIDRKSLGKKTPDDFEFQYISLSDVAVGSISNELEVHKFASAPSRARRVIQEGDILLSTVRPNLKGFAKVSGKHADCIASTGFSVLTPKKRVSGDYIYQYIFSSHVTGQIDSLVVGSNYPAINSSDVAGLKVYCPTYEEQQKIASALTTADKEIEVLEAKLADFKQEKKALMQQLLTGKRRVKIEHMEQAIC</sequence>
<gene>
    <name evidence="6" type="ORF">VAE063_40006</name>
</gene>
<evidence type="ECO:0000259" key="5">
    <source>
        <dbReference type="Pfam" id="PF01420"/>
    </source>
</evidence>
<keyword evidence="7" id="KW-1185">Reference proteome</keyword>
<dbReference type="CDD" id="cd17262">
    <property type="entry name" value="RMtype1_S_Aco12261I-TRD2-CR2"/>
    <property type="match status" value="1"/>
</dbReference>
<dbReference type="RefSeq" id="WP_261925493.1">
    <property type="nucleotide sequence ID" value="NZ_CALYLK010000086.1"/>
</dbReference>